<dbReference type="RefSeq" id="WP_104481379.1">
    <property type="nucleotide sequence ID" value="NZ_CP154825.1"/>
</dbReference>
<dbReference type="AlphaFoldDB" id="A0A2S6GJG9"/>
<feature type="transmembrane region" description="Helical" evidence="1">
    <location>
        <begin position="50"/>
        <end position="68"/>
    </location>
</feature>
<reference evidence="2 3" key="1">
    <citation type="submission" date="2018-02" db="EMBL/GenBank/DDBJ databases">
        <title>Genomic Encyclopedia of Archaeal and Bacterial Type Strains, Phase II (KMG-II): from individual species to whole genera.</title>
        <authorList>
            <person name="Goeker M."/>
        </authorList>
    </citation>
    <scope>NUCLEOTIDE SEQUENCE [LARGE SCALE GENOMIC DNA]</scope>
    <source>
        <strain evidence="2 3">YU 961-1</strain>
    </source>
</reference>
<dbReference type="EMBL" id="PTIX01000015">
    <property type="protein sequence ID" value="PPK65296.1"/>
    <property type="molecule type" value="Genomic_DNA"/>
</dbReference>
<dbReference type="Proteomes" id="UP000239203">
    <property type="component" value="Unassembled WGS sequence"/>
</dbReference>
<gene>
    <name evidence="2" type="ORF">CLV40_115143</name>
</gene>
<keyword evidence="1" id="KW-1133">Transmembrane helix</keyword>
<evidence type="ECO:0000313" key="2">
    <source>
        <dbReference type="EMBL" id="PPK65296.1"/>
    </source>
</evidence>
<evidence type="ECO:0000313" key="3">
    <source>
        <dbReference type="Proteomes" id="UP000239203"/>
    </source>
</evidence>
<name>A0A2S6GJG9_9PSEU</name>
<evidence type="ECO:0000256" key="1">
    <source>
        <dbReference type="SAM" id="Phobius"/>
    </source>
</evidence>
<keyword evidence="1" id="KW-0472">Membrane</keyword>
<sequence>MDAAAVVESARVPAAVRVARVLLAVVAASHLGMVSVLWANRGSVAGSEVVSGSVFHGFLVLLCAVLVWRLASGRAWTRRMTSMSQVVSAVAMVVTWSSSGMFHGVIPALDVVQLVVVALLWVPRSARAFFSPGG</sequence>
<organism evidence="2 3">
    <name type="scientific">Actinokineospora auranticolor</name>
    <dbReference type="NCBI Taxonomy" id="155976"/>
    <lineage>
        <taxon>Bacteria</taxon>
        <taxon>Bacillati</taxon>
        <taxon>Actinomycetota</taxon>
        <taxon>Actinomycetes</taxon>
        <taxon>Pseudonocardiales</taxon>
        <taxon>Pseudonocardiaceae</taxon>
        <taxon>Actinokineospora</taxon>
    </lineage>
</organism>
<proteinExistence type="predicted"/>
<accession>A0A2S6GJG9</accession>
<keyword evidence="1" id="KW-0812">Transmembrane</keyword>
<comment type="caution">
    <text evidence="2">The sequence shown here is derived from an EMBL/GenBank/DDBJ whole genome shotgun (WGS) entry which is preliminary data.</text>
</comment>
<feature type="transmembrane region" description="Helical" evidence="1">
    <location>
        <begin position="21"/>
        <end position="38"/>
    </location>
</feature>
<protein>
    <submittedName>
        <fullName evidence="2">Uncharacterized protein</fullName>
    </submittedName>
</protein>
<feature type="transmembrane region" description="Helical" evidence="1">
    <location>
        <begin position="104"/>
        <end position="122"/>
    </location>
</feature>
<keyword evidence="3" id="KW-1185">Reference proteome</keyword>